<name>A0A8D8Y342_9HEMI</name>
<proteinExistence type="predicted"/>
<dbReference type="EMBL" id="HBUF01358053">
    <property type="protein sequence ID" value="CAG6718922.1"/>
    <property type="molecule type" value="Transcribed_RNA"/>
</dbReference>
<dbReference type="EMBL" id="HBUF01358056">
    <property type="protein sequence ID" value="CAG6718926.1"/>
    <property type="molecule type" value="Transcribed_RNA"/>
</dbReference>
<dbReference type="AlphaFoldDB" id="A0A8D8Y342"/>
<sequence length="101" mass="11636">MLRYAFHIKNSYRRKNTILRNPIVKVGITRYGRAPSPLSRLEIHIESSTSNLFGNGFLCSAIPQFVDQCKLLPHEFALFAQLSKTKQMAFVFKKLTKVFES</sequence>
<reference evidence="1" key="1">
    <citation type="submission" date="2021-05" db="EMBL/GenBank/DDBJ databases">
        <authorList>
            <person name="Alioto T."/>
            <person name="Alioto T."/>
            <person name="Gomez Garrido J."/>
        </authorList>
    </citation>
    <scope>NUCLEOTIDE SEQUENCE</scope>
</reference>
<protein>
    <submittedName>
        <fullName evidence="1">Uncharacterized protein</fullName>
    </submittedName>
</protein>
<accession>A0A8D8Y342</accession>
<evidence type="ECO:0000313" key="1">
    <source>
        <dbReference type="EMBL" id="CAG6718922.1"/>
    </source>
</evidence>
<organism evidence="1">
    <name type="scientific">Cacopsylla melanoneura</name>
    <dbReference type="NCBI Taxonomy" id="428564"/>
    <lineage>
        <taxon>Eukaryota</taxon>
        <taxon>Metazoa</taxon>
        <taxon>Ecdysozoa</taxon>
        <taxon>Arthropoda</taxon>
        <taxon>Hexapoda</taxon>
        <taxon>Insecta</taxon>
        <taxon>Pterygota</taxon>
        <taxon>Neoptera</taxon>
        <taxon>Paraneoptera</taxon>
        <taxon>Hemiptera</taxon>
        <taxon>Sternorrhyncha</taxon>
        <taxon>Psylloidea</taxon>
        <taxon>Psyllidae</taxon>
        <taxon>Psyllinae</taxon>
        <taxon>Cacopsylla</taxon>
    </lineage>
</organism>